<accession>A0A0E9PWB6</accession>
<dbReference type="AlphaFoldDB" id="A0A0E9PWB6"/>
<evidence type="ECO:0000313" key="1">
    <source>
        <dbReference type="EMBL" id="JAH08901.1"/>
    </source>
</evidence>
<sequence length="56" mass="6228">MVLIKCCFIGQHCYLWINTLEKQSQVPSPGSLLPQQLTTVSGFGIINPFCCGLTIW</sequence>
<reference evidence="1" key="2">
    <citation type="journal article" date="2015" name="Fish Shellfish Immunol.">
        <title>Early steps in the European eel (Anguilla anguilla)-Vibrio vulnificus interaction in the gills: Role of the RtxA13 toxin.</title>
        <authorList>
            <person name="Callol A."/>
            <person name="Pajuelo D."/>
            <person name="Ebbesson L."/>
            <person name="Teles M."/>
            <person name="MacKenzie S."/>
            <person name="Amaro C."/>
        </authorList>
    </citation>
    <scope>NUCLEOTIDE SEQUENCE</scope>
</reference>
<name>A0A0E9PWB6_ANGAN</name>
<dbReference type="EMBL" id="GBXM01099676">
    <property type="protein sequence ID" value="JAH08901.1"/>
    <property type="molecule type" value="Transcribed_RNA"/>
</dbReference>
<protein>
    <submittedName>
        <fullName evidence="1">Uncharacterized protein</fullName>
    </submittedName>
</protein>
<organism evidence="1">
    <name type="scientific">Anguilla anguilla</name>
    <name type="common">European freshwater eel</name>
    <name type="synonym">Muraena anguilla</name>
    <dbReference type="NCBI Taxonomy" id="7936"/>
    <lineage>
        <taxon>Eukaryota</taxon>
        <taxon>Metazoa</taxon>
        <taxon>Chordata</taxon>
        <taxon>Craniata</taxon>
        <taxon>Vertebrata</taxon>
        <taxon>Euteleostomi</taxon>
        <taxon>Actinopterygii</taxon>
        <taxon>Neopterygii</taxon>
        <taxon>Teleostei</taxon>
        <taxon>Anguilliformes</taxon>
        <taxon>Anguillidae</taxon>
        <taxon>Anguilla</taxon>
    </lineage>
</organism>
<proteinExistence type="predicted"/>
<reference evidence="1" key="1">
    <citation type="submission" date="2014-11" db="EMBL/GenBank/DDBJ databases">
        <authorList>
            <person name="Amaro Gonzalez C."/>
        </authorList>
    </citation>
    <scope>NUCLEOTIDE SEQUENCE</scope>
</reference>